<feature type="region of interest" description="Disordered" evidence="1">
    <location>
        <begin position="198"/>
        <end position="277"/>
    </location>
</feature>
<evidence type="ECO:0000313" key="4">
    <source>
        <dbReference type="Proteomes" id="UP000004259"/>
    </source>
</evidence>
<dbReference type="STRING" id="246199.CUS_6677"/>
<sequence length="300" mass="31526">MKAKRIFAGLSAAVIAATMMAVSASATKLSDVVYPSKTETDKNDGWYSVGAMGFYMSQKWKWNQSDWFGINDEGKIELSYKISEVLTDTTMEGKGTLGDMGVMILNLPEDSYPYDVTISDAKFVTNDGEEIILDSVNSITEATLDKEGGFRIHIRPVDEVDEETGDVTVPASPEVAGWDQEGAFKGGTLSMTIDFGAPTAKEESKAESAAESKADDSKTESKADDSKTDSKAEDSKADSKASNTTTTGKTTTTTTTTASASSAASDATENNNSNTGAAAGTVFGLLALAGAGAVVSRKKN</sequence>
<reference evidence="3 4" key="1">
    <citation type="submission" date="2011-02" db="EMBL/GenBank/DDBJ databases">
        <authorList>
            <person name="Nelson K.E."/>
            <person name="Sutton G."/>
            <person name="Torralba M."/>
            <person name="Durkin S."/>
            <person name="Harkins D."/>
            <person name="Montgomery R."/>
            <person name="Ziemer C."/>
            <person name="Klaassens E."/>
            <person name="Ocuiv P."/>
            <person name="Morrison M."/>
        </authorList>
    </citation>
    <scope>NUCLEOTIDE SEQUENCE [LARGE SCALE GENOMIC DNA]</scope>
    <source>
        <strain evidence="3 4">8</strain>
    </source>
</reference>
<feature type="chain" id="PRO_5003243610" description="LPXTG-motif cell wall anchor domain protein" evidence="2">
    <location>
        <begin position="27"/>
        <end position="300"/>
    </location>
</feature>
<accession>E9SCS3</accession>
<dbReference type="eggNOG" id="ENOG50315NF">
    <property type="taxonomic scope" value="Bacteria"/>
</dbReference>
<comment type="caution">
    <text evidence="3">The sequence shown here is derived from an EMBL/GenBank/DDBJ whole genome shotgun (WGS) entry which is preliminary data.</text>
</comment>
<organism evidence="3 4">
    <name type="scientific">Ruminococcus albus 8</name>
    <dbReference type="NCBI Taxonomy" id="246199"/>
    <lineage>
        <taxon>Bacteria</taxon>
        <taxon>Bacillati</taxon>
        <taxon>Bacillota</taxon>
        <taxon>Clostridia</taxon>
        <taxon>Eubacteriales</taxon>
        <taxon>Oscillospiraceae</taxon>
        <taxon>Ruminococcus</taxon>
    </lineage>
</organism>
<name>E9SCS3_RUMAL</name>
<dbReference type="Proteomes" id="UP000004259">
    <property type="component" value="Unassembled WGS sequence"/>
</dbReference>
<feature type="compositionally biased region" description="Basic and acidic residues" evidence="1">
    <location>
        <begin position="200"/>
        <end position="239"/>
    </location>
</feature>
<dbReference type="AlphaFoldDB" id="E9SCS3"/>
<dbReference type="OrthoDB" id="1821569at2"/>
<feature type="signal peptide" evidence="2">
    <location>
        <begin position="1"/>
        <end position="26"/>
    </location>
</feature>
<feature type="compositionally biased region" description="Low complexity" evidence="1">
    <location>
        <begin position="241"/>
        <end position="277"/>
    </location>
</feature>
<keyword evidence="2" id="KW-0732">Signal</keyword>
<evidence type="ECO:0000313" key="3">
    <source>
        <dbReference type="EMBL" id="EGC02913.1"/>
    </source>
</evidence>
<proteinExistence type="predicted"/>
<gene>
    <name evidence="3" type="ORF">CUS_6677</name>
</gene>
<keyword evidence="4" id="KW-1185">Reference proteome</keyword>
<evidence type="ECO:0000256" key="2">
    <source>
        <dbReference type="SAM" id="SignalP"/>
    </source>
</evidence>
<dbReference type="NCBIfam" id="NF033846">
    <property type="entry name" value="Rumino_NPXTG"/>
    <property type="match status" value="1"/>
</dbReference>
<protein>
    <recommendedName>
        <fullName evidence="5">LPXTG-motif cell wall anchor domain protein</fullName>
    </recommendedName>
</protein>
<evidence type="ECO:0000256" key="1">
    <source>
        <dbReference type="SAM" id="MobiDB-lite"/>
    </source>
</evidence>
<dbReference type="RefSeq" id="WP_002849978.1">
    <property type="nucleotide sequence ID" value="NZ_ADKM02000085.1"/>
</dbReference>
<dbReference type="EMBL" id="ADKM02000085">
    <property type="protein sequence ID" value="EGC02913.1"/>
    <property type="molecule type" value="Genomic_DNA"/>
</dbReference>
<evidence type="ECO:0008006" key="5">
    <source>
        <dbReference type="Google" id="ProtNLM"/>
    </source>
</evidence>